<feature type="domain" description="FtsX extracellular" evidence="13">
    <location>
        <begin position="52"/>
        <end position="137"/>
    </location>
</feature>
<evidence type="ECO:0000256" key="7">
    <source>
        <dbReference type="ARBA" id="ARBA00022989"/>
    </source>
</evidence>
<evidence type="ECO:0000313" key="15">
    <source>
        <dbReference type="Proteomes" id="UP000030101"/>
    </source>
</evidence>
<dbReference type="PANTHER" id="PTHR47755">
    <property type="entry name" value="CELL DIVISION PROTEIN FTSX"/>
    <property type="match status" value="1"/>
</dbReference>
<feature type="transmembrane region" description="Helical" evidence="11">
    <location>
        <begin position="219"/>
        <end position="238"/>
    </location>
</feature>
<evidence type="ECO:0000256" key="3">
    <source>
        <dbReference type="ARBA" id="ARBA00021907"/>
    </source>
</evidence>
<keyword evidence="9 10" id="KW-0131">Cell cycle</keyword>
<evidence type="ECO:0000256" key="10">
    <source>
        <dbReference type="PIRNR" id="PIRNR003097"/>
    </source>
</evidence>
<dbReference type="EMBL" id="JQZV01000003">
    <property type="protein sequence ID" value="KGN93403.1"/>
    <property type="molecule type" value="Genomic_DNA"/>
</dbReference>
<accession>A0ABR4XNE3</accession>
<gene>
    <name evidence="14" type="ORF">HQ43_01845</name>
</gene>
<dbReference type="Pfam" id="PF02687">
    <property type="entry name" value="FtsX"/>
    <property type="match status" value="1"/>
</dbReference>
<dbReference type="PANTHER" id="PTHR47755:SF1">
    <property type="entry name" value="CELL DIVISION PROTEIN FTSX"/>
    <property type="match status" value="1"/>
</dbReference>
<evidence type="ECO:0000259" key="13">
    <source>
        <dbReference type="Pfam" id="PF18075"/>
    </source>
</evidence>
<comment type="caution">
    <text evidence="14">The sequence shown here is derived from an EMBL/GenBank/DDBJ whole genome shotgun (WGS) entry which is preliminary data.</text>
</comment>
<dbReference type="InterPro" id="IPR040690">
    <property type="entry name" value="FtsX_ECD"/>
</dbReference>
<feature type="domain" description="ABC3 transporter permease C-terminal" evidence="12">
    <location>
        <begin position="169"/>
        <end position="286"/>
    </location>
</feature>
<evidence type="ECO:0000256" key="2">
    <source>
        <dbReference type="ARBA" id="ARBA00007379"/>
    </source>
</evidence>
<evidence type="ECO:0000256" key="9">
    <source>
        <dbReference type="ARBA" id="ARBA00023306"/>
    </source>
</evidence>
<evidence type="ECO:0000313" key="14">
    <source>
        <dbReference type="EMBL" id="KGN93403.1"/>
    </source>
</evidence>
<dbReference type="Gene3D" id="3.30.70.3040">
    <property type="match status" value="1"/>
</dbReference>
<organism evidence="14 15">
    <name type="scientific">Porphyromonas canoris</name>
    <dbReference type="NCBI Taxonomy" id="36875"/>
    <lineage>
        <taxon>Bacteria</taxon>
        <taxon>Pseudomonadati</taxon>
        <taxon>Bacteroidota</taxon>
        <taxon>Bacteroidia</taxon>
        <taxon>Bacteroidales</taxon>
        <taxon>Porphyromonadaceae</taxon>
        <taxon>Porphyromonas</taxon>
    </lineage>
</organism>
<evidence type="ECO:0000256" key="11">
    <source>
        <dbReference type="SAM" id="Phobius"/>
    </source>
</evidence>
<dbReference type="RefSeq" id="WP_036788859.1">
    <property type="nucleotide sequence ID" value="NZ_JQZV01000003.1"/>
</dbReference>
<evidence type="ECO:0000256" key="4">
    <source>
        <dbReference type="ARBA" id="ARBA00022475"/>
    </source>
</evidence>
<sequence length="293" mass="32787">MRDKQQKHKSGFIHARIISIISISLVLFLLGIISMFVLVGYGLKDHVRESVSFTIELKSDASESEADRMIKDLESKAYVKEVAYISKEDALKELTEELGESPEEFLGWNPLNAFLEVKVKGDYVANADSLAVVEAGIRSYAPMERLSYKKDLLEKVNSNIKTASYIVFGFAIVLLAISFFLISNTLRLVIYSRRFSIYTMKLVGATPGFIRRPFIRYNIVSALIASSIAVAGLGWLWFYATKQFPVLSSILSATNGAIVIGTVFGFGLIIALISSFFAVNKYLRMDVNRLYKI</sequence>
<dbReference type="Proteomes" id="UP000030101">
    <property type="component" value="Unassembled WGS sequence"/>
</dbReference>
<keyword evidence="5 10" id="KW-0132">Cell division</keyword>
<evidence type="ECO:0000256" key="1">
    <source>
        <dbReference type="ARBA" id="ARBA00004651"/>
    </source>
</evidence>
<feature type="transmembrane region" description="Helical" evidence="11">
    <location>
        <begin position="20"/>
        <end position="43"/>
    </location>
</feature>
<keyword evidence="8 10" id="KW-0472">Membrane</keyword>
<evidence type="ECO:0000256" key="8">
    <source>
        <dbReference type="ARBA" id="ARBA00023136"/>
    </source>
</evidence>
<keyword evidence="6 11" id="KW-0812">Transmembrane</keyword>
<dbReference type="InterPro" id="IPR004513">
    <property type="entry name" value="FtsX"/>
</dbReference>
<keyword evidence="15" id="KW-1185">Reference proteome</keyword>
<protein>
    <recommendedName>
        <fullName evidence="3 10">Cell division protein FtsX</fullName>
    </recommendedName>
</protein>
<dbReference type="PIRSF" id="PIRSF003097">
    <property type="entry name" value="FtsX"/>
    <property type="match status" value="1"/>
</dbReference>
<dbReference type="InterPro" id="IPR003838">
    <property type="entry name" value="ABC3_permease_C"/>
</dbReference>
<dbReference type="Pfam" id="PF18075">
    <property type="entry name" value="FtsX_ECD"/>
    <property type="match status" value="1"/>
</dbReference>
<evidence type="ECO:0000259" key="12">
    <source>
        <dbReference type="Pfam" id="PF02687"/>
    </source>
</evidence>
<comment type="similarity">
    <text evidence="2 10">Belongs to the ABC-4 integral membrane protein family. FtsX subfamily.</text>
</comment>
<proteinExistence type="inferred from homology"/>
<evidence type="ECO:0000256" key="6">
    <source>
        <dbReference type="ARBA" id="ARBA00022692"/>
    </source>
</evidence>
<feature type="transmembrane region" description="Helical" evidence="11">
    <location>
        <begin position="258"/>
        <end position="279"/>
    </location>
</feature>
<name>A0ABR4XNE3_9PORP</name>
<keyword evidence="4 10" id="KW-1003">Cell membrane</keyword>
<evidence type="ECO:0000256" key="5">
    <source>
        <dbReference type="ARBA" id="ARBA00022618"/>
    </source>
</evidence>
<feature type="transmembrane region" description="Helical" evidence="11">
    <location>
        <begin position="165"/>
        <end position="190"/>
    </location>
</feature>
<keyword evidence="7 11" id="KW-1133">Transmembrane helix</keyword>
<comment type="subcellular location">
    <subcellularLocation>
        <location evidence="1">Cell membrane</location>
        <topology evidence="1">Multi-pass membrane protein</topology>
    </subcellularLocation>
</comment>
<reference evidence="14 15" key="1">
    <citation type="submission" date="2014-08" db="EMBL/GenBank/DDBJ databases">
        <title>Porphyromonas canoris strain:OH2762 Genome sequencing.</title>
        <authorList>
            <person name="Wallis C."/>
            <person name="Deusch O."/>
            <person name="O'Flynn C."/>
            <person name="Davis I."/>
            <person name="Jospin G."/>
            <person name="Darling A.E."/>
            <person name="Coil D.A."/>
            <person name="Alexiev A."/>
            <person name="Horsfall A."/>
            <person name="Kirkwood N."/>
            <person name="Harris S."/>
            <person name="Eisen J.A."/>
        </authorList>
    </citation>
    <scope>NUCLEOTIDE SEQUENCE [LARGE SCALE GENOMIC DNA]</scope>
    <source>
        <strain evidence="15">COT-108 OH2762</strain>
    </source>
</reference>